<dbReference type="GO" id="GO:0022857">
    <property type="term" value="F:transmembrane transporter activity"/>
    <property type="evidence" value="ECO:0007669"/>
    <property type="project" value="InterPro"/>
</dbReference>
<evidence type="ECO:0000313" key="10">
    <source>
        <dbReference type="Proteomes" id="UP000216451"/>
    </source>
</evidence>
<dbReference type="Proteomes" id="UP000216451">
    <property type="component" value="Unassembled WGS sequence"/>
</dbReference>
<feature type="transmembrane region" description="Helical" evidence="7">
    <location>
        <begin position="237"/>
        <end position="258"/>
    </location>
</feature>
<dbReference type="InterPro" id="IPR020846">
    <property type="entry name" value="MFS_dom"/>
</dbReference>
<evidence type="ECO:0000256" key="1">
    <source>
        <dbReference type="ARBA" id="ARBA00004651"/>
    </source>
</evidence>
<dbReference type="InterPro" id="IPR036259">
    <property type="entry name" value="MFS_trans_sf"/>
</dbReference>
<dbReference type="GeneID" id="98296487"/>
<dbReference type="InterPro" id="IPR011701">
    <property type="entry name" value="MFS"/>
</dbReference>
<dbReference type="Gene3D" id="1.20.1250.20">
    <property type="entry name" value="MFS general substrate transporter like domains"/>
    <property type="match status" value="1"/>
</dbReference>
<dbReference type="PANTHER" id="PTHR42718">
    <property type="entry name" value="MAJOR FACILITATOR SUPERFAMILY MULTIDRUG TRANSPORTER MFSC"/>
    <property type="match status" value="1"/>
</dbReference>
<feature type="transmembrane region" description="Helical" evidence="7">
    <location>
        <begin position="109"/>
        <end position="130"/>
    </location>
</feature>
<dbReference type="RefSeq" id="WP_211277156.1">
    <property type="nucleotide sequence ID" value="NZ_JBDNSG010000001.1"/>
</dbReference>
<comment type="subcellular location">
    <subcellularLocation>
        <location evidence="1">Cell membrane</location>
        <topology evidence="1">Multi-pass membrane protein</topology>
    </subcellularLocation>
</comment>
<dbReference type="InterPro" id="IPR004638">
    <property type="entry name" value="EmrB-like"/>
</dbReference>
<evidence type="ECO:0000256" key="2">
    <source>
        <dbReference type="ARBA" id="ARBA00022448"/>
    </source>
</evidence>
<dbReference type="PANTHER" id="PTHR42718:SF46">
    <property type="entry name" value="BLR6921 PROTEIN"/>
    <property type="match status" value="1"/>
</dbReference>
<feature type="transmembrane region" description="Helical" evidence="7">
    <location>
        <begin position="413"/>
        <end position="430"/>
    </location>
</feature>
<dbReference type="AlphaFoldDB" id="A0A261G107"/>
<dbReference type="Pfam" id="PF07690">
    <property type="entry name" value="MFS_1"/>
    <property type="match status" value="1"/>
</dbReference>
<feature type="transmembrane region" description="Helical" evidence="7">
    <location>
        <begin position="21"/>
        <end position="47"/>
    </location>
</feature>
<gene>
    <name evidence="9" type="ORF">BAQU_1840</name>
</gene>
<accession>A0A261G107</accession>
<organism evidence="9 10">
    <name type="scientific">Bifidobacterium aquikefiri</name>
    <dbReference type="NCBI Taxonomy" id="1653207"/>
    <lineage>
        <taxon>Bacteria</taxon>
        <taxon>Bacillati</taxon>
        <taxon>Actinomycetota</taxon>
        <taxon>Actinomycetes</taxon>
        <taxon>Bifidobacteriales</taxon>
        <taxon>Bifidobacteriaceae</taxon>
        <taxon>Bifidobacterium</taxon>
    </lineage>
</organism>
<feature type="transmembrane region" description="Helical" evidence="7">
    <location>
        <begin position="278"/>
        <end position="301"/>
    </location>
</feature>
<feature type="transmembrane region" description="Helical" evidence="7">
    <location>
        <begin position="53"/>
        <end position="72"/>
    </location>
</feature>
<feature type="transmembrane region" description="Helical" evidence="7">
    <location>
        <begin position="170"/>
        <end position="193"/>
    </location>
</feature>
<name>A0A261G107_9BIFI</name>
<sequence length="474" mass="50095">MLHRQKRPSTSPQSLAGLMAALIVGGITAIIDTTIVAIGLHTLIVQLHASVSTIQWVSTGYLLALAIAIPFVSWAQEKFGGKRLWLFALGLFVLGSAACAGAWNVDALIVFRILQGLGAGIMMPLMQTLVVQNIDREHMTTAIANVSLPAALGPILGPVLGGVVLNWLSWHWLFLINVPIGVIGWILAFKFINDDHPSSHASREHLDVLGGLLLAPALAGLLYGLSNVYADGGFARADVLIPGVGGAVLLTCFTIWAIRRHDAALVDVRLLAVRSVRISSVALTFAGAALFAANFLLPLYFQSLRGYSVLDAAFLLIPQGIGAFLARFIVGRLVERFGSRFVTVVGSLVMAAATIPFAFADASSNLWILGVALFIRGVGQGIVLIPIMTVAYVDISRKQMAHASAITRIAQQVGGSFGTALVAVILTSQATQTHPATGFQAAFWGTIAMTAIIAIAGTLLPQRSKAATQSKVTQ</sequence>
<feature type="transmembrane region" description="Helical" evidence="7">
    <location>
        <begin position="84"/>
        <end position="103"/>
    </location>
</feature>
<evidence type="ECO:0000256" key="3">
    <source>
        <dbReference type="ARBA" id="ARBA00022475"/>
    </source>
</evidence>
<dbReference type="PROSITE" id="PS50850">
    <property type="entry name" value="MFS"/>
    <property type="match status" value="1"/>
</dbReference>
<evidence type="ECO:0000256" key="6">
    <source>
        <dbReference type="ARBA" id="ARBA00023136"/>
    </source>
</evidence>
<dbReference type="NCBIfam" id="TIGR00711">
    <property type="entry name" value="efflux_EmrB"/>
    <property type="match status" value="1"/>
</dbReference>
<keyword evidence="2" id="KW-0813">Transport</keyword>
<keyword evidence="3" id="KW-1003">Cell membrane</keyword>
<dbReference type="CDD" id="cd17503">
    <property type="entry name" value="MFS_LmrB_MDR_like"/>
    <property type="match status" value="1"/>
</dbReference>
<dbReference type="SUPFAM" id="SSF103473">
    <property type="entry name" value="MFS general substrate transporter"/>
    <property type="match status" value="1"/>
</dbReference>
<evidence type="ECO:0000259" key="8">
    <source>
        <dbReference type="PROSITE" id="PS50850"/>
    </source>
</evidence>
<comment type="caution">
    <text evidence="9">The sequence shown here is derived from an EMBL/GenBank/DDBJ whole genome shotgun (WGS) entry which is preliminary data.</text>
</comment>
<keyword evidence="5 7" id="KW-1133">Transmembrane helix</keyword>
<keyword evidence="4 7" id="KW-0812">Transmembrane</keyword>
<feature type="transmembrane region" description="Helical" evidence="7">
    <location>
        <begin position="442"/>
        <end position="461"/>
    </location>
</feature>
<evidence type="ECO:0000256" key="5">
    <source>
        <dbReference type="ARBA" id="ARBA00022989"/>
    </source>
</evidence>
<feature type="transmembrane region" description="Helical" evidence="7">
    <location>
        <begin position="341"/>
        <end position="360"/>
    </location>
</feature>
<evidence type="ECO:0000313" key="9">
    <source>
        <dbReference type="EMBL" id="OZG65100.1"/>
    </source>
</evidence>
<keyword evidence="10" id="KW-1185">Reference proteome</keyword>
<dbReference type="GO" id="GO:0005886">
    <property type="term" value="C:plasma membrane"/>
    <property type="evidence" value="ECO:0007669"/>
    <property type="project" value="UniProtKB-SubCell"/>
</dbReference>
<keyword evidence="6 7" id="KW-0472">Membrane</keyword>
<evidence type="ECO:0000256" key="7">
    <source>
        <dbReference type="SAM" id="Phobius"/>
    </source>
</evidence>
<evidence type="ECO:0000256" key="4">
    <source>
        <dbReference type="ARBA" id="ARBA00022692"/>
    </source>
</evidence>
<dbReference type="Gene3D" id="1.20.1720.10">
    <property type="entry name" value="Multidrug resistance protein D"/>
    <property type="match status" value="1"/>
</dbReference>
<feature type="transmembrane region" description="Helical" evidence="7">
    <location>
        <begin position="307"/>
        <end position="329"/>
    </location>
</feature>
<feature type="transmembrane region" description="Helical" evidence="7">
    <location>
        <begin position="205"/>
        <end position="225"/>
    </location>
</feature>
<feature type="domain" description="Major facilitator superfamily (MFS) profile" evidence="8">
    <location>
        <begin position="18"/>
        <end position="465"/>
    </location>
</feature>
<proteinExistence type="predicted"/>
<feature type="transmembrane region" description="Helical" evidence="7">
    <location>
        <begin position="142"/>
        <end position="164"/>
    </location>
</feature>
<dbReference type="EMBL" id="MWXA01000009">
    <property type="protein sequence ID" value="OZG65100.1"/>
    <property type="molecule type" value="Genomic_DNA"/>
</dbReference>
<protein>
    <submittedName>
        <fullName evidence="9">Multidrug transporter</fullName>
    </submittedName>
</protein>
<feature type="transmembrane region" description="Helical" evidence="7">
    <location>
        <begin position="366"/>
        <end position="393"/>
    </location>
</feature>
<reference evidence="9 10" key="1">
    <citation type="journal article" date="2017" name="BMC Genomics">
        <title>Comparative genomic and phylogenomic analyses of the Bifidobacteriaceae family.</title>
        <authorList>
            <person name="Lugli G.A."/>
            <person name="Milani C."/>
            <person name="Turroni F."/>
            <person name="Duranti S."/>
            <person name="Mancabelli L."/>
            <person name="Mangifesta M."/>
            <person name="Ferrario C."/>
            <person name="Modesto M."/>
            <person name="Mattarelli P."/>
            <person name="Jiri K."/>
            <person name="van Sinderen D."/>
            <person name="Ventura M."/>
        </authorList>
    </citation>
    <scope>NUCLEOTIDE SEQUENCE [LARGE SCALE GENOMIC DNA]</scope>
    <source>
        <strain evidence="9 10">LMG 28769</strain>
    </source>
</reference>